<organism evidence="1 2">
    <name type="scientific">Phormidesmis priestleyi</name>
    <dbReference type="NCBI Taxonomy" id="268141"/>
    <lineage>
        <taxon>Bacteria</taxon>
        <taxon>Bacillati</taxon>
        <taxon>Cyanobacteriota</taxon>
        <taxon>Cyanophyceae</taxon>
        <taxon>Leptolyngbyales</taxon>
        <taxon>Leptolyngbyaceae</taxon>
        <taxon>Phormidesmis</taxon>
    </lineage>
</organism>
<dbReference type="AlphaFoldDB" id="A0A2W4X187"/>
<comment type="caution">
    <text evidence="1">The sequence shown here is derived from an EMBL/GenBank/DDBJ whole genome shotgun (WGS) entry which is preliminary data.</text>
</comment>
<accession>A0A2W4X187</accession>
<gene>
    <name evidence="1" type="ORF">DCF15_15130</name>
</gene>
<evidence type="ECO:0000313" key="2">
    <source>
        <dbReference type="Proteomes" id="UP000249794"/>
    </source>
</evidence>
<sequence>MADFPCHKTTATTGQRRGHDRVCIGAAIFLEHVCPNGLRANLAFRLREGCLKEFHRDELDMDAAVFNDMEAFAAVKVERFRPLS</sequence>
<reference evidence="1 2" key="2">
    <citation type="submission" date="2018-06" db="EMBL/GenBank/DDBJ databases">
        <title>Metagenomic assembly of (sub)arctic Cyanobacteria and their associated microbiome from non-axenic cultures.</title>
        <authorList>
            <person name="Baurain D."/>
        </authorList>
    </citation>
    <scope>NUCLEOTIDE SEQUENCE [LARGE SCALE GENOMIC DNA]</scope>
    <source>
        <strain evidence="1">ULC027bin1</strain>
    </source>
</reference>
<protein>
    <submittedName>
        <fullName evidence="1">Uncharacterized protein</fullName>
    </submittedName>
</protein>
<evidence type="ECO:0000313" key="1">
    <source>
        <dbReference type="EMBL" id="PZO51163.1"/>
    </source>
</evidence>
<dbReference type="EMBL" id="QBMP01000174">
    <property type="protein sequence ID" value="PZO51163.1"/>
    <property type="molecule type" value="Genomic_DNA"/>
</dbReference>
<proteinExistence type="predicted"/>
<name>A0A2W4X187_9CYAN</name>
<reference evidence="2" key="1">
    <citation type="submission" date="2018-04" db="EMBL/GenBank/DDBJ databases">
        <authorList>
            <person name="Cornet L."/>
        </authorList>
    </citation>
    <scope>NUCLEOTIDE SEQUENCE [LARGE SCALE GENOMIC DNA]</scope>
</reference>
<dbReference type="Proteomes" id="UP000249794">
    <property type="component" value="Unassembled WGS sequence"/>
</dbReference>